<protein>
    <submittedName>
        <fullName evidence="1">Uncharacterized protein</fullName>
    </submittedName>
</protein>
<dbReference type="AlphaFoldDB" id="A0A0E9X3J9"/>
<accession>A0A0E9X3J9</accession>
<organism evidence="1">
    <name type="scientific">Anguilla anguilla</name>
    <name type="common">European freshwater eel</name>
    <name type="synonym">Muraena anguilla</name>
    <dbReference type="NCBI Taxonomy" id="7936"/>
    <lineage>
        <taxon>Eukaryota</taxon>
        <taxon>Metazoa</taxon>
        <taxon>Chordata</taxon>
        <taxon>Craniata</taxon>
        <taxon>Vertebrata</taxon>
        <taxon>Euteleostomi</taxon>
        <taxon>Actinopterygii</taxon>
        <taxon>Neopterygii</taxon>
        <taxon>Teleostei</taxon>
        <taxon>Anguilliformes</taxon>
        <taxon>Anguillidae</taxon>
        <taxon>Anguilla</taxon>
    </lineage>
</organism>
<sequence>MKYRAHADYNRYTVLANVVTLADSLTNPASMLLPHSSNTVKPWLDGQKALIREFKMQIK</sequence>
<dbReference type="EMBL" id="GBXM01011408">
    <property type="protein sequence ID" value="JAH97169.1"/>
    <property type="molecule type" value="Transcribed_RNA"/>
</dbReference>
<name>A0A0E9X3J9_ANGAN</name>
<reference evidence="1" key="1">
    <citation type="submission" date="2014-11" db="EMBL/GenBank/DDBJ databases">
        <authorList>
            <person name="Amaro Gonzalez C."/>
        </authorList>
    </citation>
    <scope>NUCLEOTIDE SEQUENCE</scope>
</reference>
<reference evidence="1" key="2">
    <citation type="journal article" date="2015" name="Fish Shellfish Immunol.">
        <title>Early steps in the European eel (Anguilla anguilla)-Vibrio vulnificus interaction in the gills: Role of the RtxA13 toxin.</title>
        <authorList>
            <person name="Callol A."/>
            <person name="Pajuelo D."/>
            <person name="Ebbesson L."/>
            <person name="Teles M."/>
            <person name="MacKenzie S."/>
            <person name="Amaro C."/>
        </authorList>
    </citation>
    <scope>NUCLEOTIDE SEQUENCE</scope>
</reference>
<proteinExistence type="predicted"/>
<evidence type="ECO:0000313" key="1">
    <source>
        <dbReference type="EMBL" id="JAH97169.1"/>
    </source>
</evidence>